<reference evidence="7" key="1">
    <citation type="submission" date="2017-02" db="EMBL/GenBank/DDBJ databases">
        <authorList>
            <person name="Varghese N."/>
            <person name="Submissions S."/>
        </authorList>
    </citation>
    <scope>NUCLEOTIDE SEQUENCE [LARGE SCALE GENOMIC DNA]</scope>
    <source>
        <strain evidence="7">9H-4</strain>
    </source>
</reference>
<evidence type="ECO:0000256" key="2">
    <source>
        <dbReference type="ARBA" id="ARBA00023125"/>
    </source>
</evidence>
<dbReference type="SUPFAM" id="SSF46689">
    <property type="entry name" value="Homeodomain-like"/>
    <property type="match status" value="1"/>
</dbReference>
<name>A0A1T4YXU6_9ACTN</name>
<dbReference type="PANTHER" id="PTHR30055:SF234">
    <property type="entry name" value="HTH-TYPE TRANSCRIPTIONAL REGULATOR BETI"/>
    <property type="match status" value="1"/>
</dbReference>
<dbReference type="InterPro" id="IPR009057">
    <property type="entry name" value="Homeodomain-like_sf"/>
</dbReference>
<dbReference type="PROSITE" id="PS50977">
    <property type="entry name" value="HTH_TETR_2"/>
    <property type="match status" value="1"/>
</dbReference>
<evidence type="ECO:0000256" key="3">
    <source>
        <dbReference type="ARBA" id="ARBA00023163"/>
    </source>
</evidence>
<protein>
    <submittedName>
        <fullName evidence="6">Transcriptional regulator, TetR family</fullName>
    </submittedName>
</protein>
<dbReference type="Pfam" id="PF00440">
    <property type="entry name" value="TetR_N"/>
    <property type="match status" value="1"/>
</dbReference>
<sequence>MDDSPRVPQRRDAVANRERLIDTAEVYFAENGLDAPLHTLAATAKVGTGTLYRNFASLDELVRALYDRYIRFFDDLADRAVQMESGWEGIELVLNECMRMLLDKRIVSEVMRRQAINDPEYRPSQRWIEPLGNLVGRAIDEGAARPDLSVSDLSAVAVMLGEVRTFAPEHHEWIAARIRGLVLDGMRAHPHPPTPLPELPEDFDQMSTSIIKRSP</sequence>
<organism evidence="6 7">
    <name type="scientific">Aeromicrobium choanae</name>
    <dbReference type="NCBI Taxonomy" id="1736691"/>
    <lineage>
        <taxon>Bacteria</taxon>
        <taxon>Bacillati</taxon>
        <taxon>Actinomycetota</taxon>
        <taxon>Actinomycetes</taxon>
        <taxon>Propionibacteriales</taxon>
        <taxon>Nocardioidaceae</taxon>
        <taxon>Aeromicrobium</taxon>
    </lineage>
</organism>
<dbReference type="InterPro" id="IPR036271">
    <property type="entry name" value="Tet_transcr_reg_TetR-rel_C_sf"/>
</dbReference>
<evidence type="ECO:0000313" key="7">
    <source>
        <dbReference type="Proteomes" id="UP000191040"/>
    </source>
</evidence>
<accession>A0A1T4YXU6</accession>
<dbReference type="OrthoDB" id="3382616at2"/>
<evidence type="ECO:0000256" key="4">
    <source>
        <dbReference type="PROSITE-ProRule" id="PRU00335"/>
    </source>
</evidence>
<keyword evidence="1" id="KW-0805">Transcription regulation</keyword>
<gene>
    <name evidence="6" type="ORF">SAMN06295964_1393</name>
</gene>
<dbReference type="InterPro" id="IPR050109">
    <property type="entry name" value="HTH-type_TetR-like_transc_reg"/>
</dbReference>
<dbReference type="AlphaFoldDB" id="A0A1T4YXU6"/>
<dbReference type="GO" id="GO:0003700">
    <property type="term" value="F:DNA-binding transcription factor activity"/>
    <property type="evidence" value="ECO:0007669"/>
    <property type="project" value="TreeGrafter"/>
</dbReference>
<dbReference type="RefSeq" id="WP_078699486.1">
    <property type="nucleotide sequence ID" value="NZ_LT796768.1"/>
</dbReference>
<evidence type="ECO:0000259" key="5">
    <source>
        <dbReference type="PROSITE" id="PS50977"/>
    </source>
</evidence>
<dbReference type="InterPro" id="IPR001647">
    <property type="entry name" value="HTH_TetR"/>
</dbReference>
<dbReference type="Gene3D" id="1.10.357.10">
    <property type="entry name" value="Tetracycline Repressor, domain 2"/>
    <property type="match status" value="1"/>
</dbReference>
<dbReference type="EMBL" id="LT796768">
    <property type="protein sequence ID" value="SKB06619.1"/>
    <property type="molecule type" value="Genomic_DNA"/>
</dbReference>
<proteinExistence type="predicted"/>
<evidence type="ECO:0000313" key="6">
    <source>
        <dbReference type="EMBL" id="SKB06619.1"/>
    </source>
</evidence>
<dbReference type="GO" id="GO:0000976">
    <property type="term" value="F:transcription cis-regulatory region binding"/>
    <property type="evidence" value="ECO:0007669"/>
    <property type="project" value="TreeGrafter"/>
</dbReference>
<feature type="DNA-binding region" description="H-T-H motif" evidence="4">
    <location>
        <begin position="36"/>
        <end position="55"/>
    </location>
</feature>
<dbReference type="SUPFAM" id="SSF48498">
    <property type="entry name" value="Tetracyclin repressor-like, C-terminal domain"/>
    <property type="match status" value="1"/>
</dbReference>
<keyword evidence="2 4" id="KW-0238">DNA-binding</keyword>
<feature type="domain" description="HTH tetR-type" evidence="5">
    <location>
        <begin position="14"/>
        <end position="73"/>
    </location>
</feature>
<keyword evidence="7" id="KW-1185">Reference proteome</keyword>
<keyword evidence="3" id="KW-0804">Transcription</keyword>
<dbReference type="Proteomes" id="UP000191040">
    <property type="component" value="Chromosome I"/>
</dbReference>
<evidence type="ECO:0000256" key="1">
    <source>
        <dbReference type="ARBA" id="ARBA00023015"/>
    </source>
</evidence>
<dbReference type="PANTHER" id="PTHR30055">
    <property type="entry name" value="HTH-TYPE TRANSCRIPTIONAL REGULATOR RUTR"/>
    <property type="match status" value="1"/>
</dbReference>